<name>A0A0A9GDU0_ARUDO</name>
<dbReference type="EMBL" id="GBRH01177175">
    <property type="protein sequence ID" value="JAE20721.1"/>
    <property type="molecule type" value="Transcribed_RNA"/>
</dbReference>
<organism evidence="1">
    <name type="scientific">Arundo donax</name>
    <name type="common">Giant reed</name>
    <name type="synonym">Donax arundinaceus</name>
    <dbReference type="NCBI Taxonomy" id="35708"/>
    <lineage>
        <taxon>Eukaryota</taxon>
        <taxon>Viridiplantae</taxon>
        <taxon>Streptophyta</taxon>
        <taxon>Embryophyta</taxon>
        <taxon>Tracheophyta</taxon>
        <taxon>Spermatophyta</taxon>
        <taxon>Magnoliopsida</taxon>
        <taxon>Liliopsida</taxon>
        <taxon>Poales</taxon>
        <taxon>Poaceae</taxon>
        <taxon>PACMAD clade</taxon>
        <taxon>Arundinoideae</taxon>
        <taxon>Arundineae</taxon>
        <taxon>Arundo</taxon>
    </lineage>
</organism>
<dbReference type="AlphaFoldDB" id="A0A0A9GDU0"/>
<evidence type="ECO:0000313" key="1">
    <source>
        <dbReference type="EMBL" id="JAE20721.1"/>
    </source>
</evidence>
<reference evidence="1" key="2">
    <citation type="journal article" date="2015" name="Data Brief">
        <title>Shoot transcriptome of the giant reed, Arundo donax.</title>
        <authorList>
            <person name="Barrero R.A."/>
            <person name="Guerrero F.D."/>
            <person name="Moolhuijzen P."/>
            <person name="Goolsby J.A."/>
            <person name="Tidwell J."/>
            <person name="Bellgard S.E."/>
            <person name="Bellgard M.I."/>
        </authorList>
    </citation>
    <scope>NUCLEOTIDE SEQUENCE</scope>
    <source>
        <tissue evidence="1">Shoot tissue taken approximately 20 cm above the soil surface</tissue>
    </source>
</reference>
<protein>
    <submittedName>
        <fullName evidence="1">Uncharacterized protein</fullName>
    </submittedName>
</protein>
<accession>A0A0A9GDU0</accession>
<reference evidence="1" key="1">
    <citation type="submission" date="2014-09" db="EMBL/GenBank/DDBJ databases">
        <authorList>
            <person name="Magalhaes I.L.F."/>
            <person name="Oliveira U."/>
            <person name="Santos F.R."/>
            <person name="Vidigal T.H.D.A."/>
            <person name="Brescovit A.D."/>
            <person name="Santos A.J."/>
        </authorList>
    </citation>
    <scope>NUCLEOTIDE SEQUENCE</scope>
    <source>
        <tissue evidence="1">Shoot tissue taken approximately 20 cm above the soil surface</tissue>
    </source>
</reference>
<sequence length="54" mass="6539">MRRVRPILIRRRVQAQRSPRLRMRRVKAPTSQSLRSTMMIRMVVATRKMTKMSK</sequence>
<proteinExistence type="predicted"/>